<comment type="similarity">
    <text evidence="2 10">Belongs to the glucose-1-phosphate thymidylyltransferase family.</text>
</comment>
<keyword evidence="5 10" id="KW-0548">Nucleotidyltransferase</keyword>
<keyword evidence="6 10" id="KW-0479">Metal-binding</keyword>
<accession>A0AAX2LSM4</accession>
<protein>
    <recommendedName>
        <fullName evidence="3 10">Glucose-1-phosphate thymidylyltransferase</fullName>
        <ecNumber evidence="3 10">2.7.7.24</ecNumber>
    </recommendedName>
</protein>
<dbReference type="Proteomes" id="UP000254626">
    <property type="component" value="Unassembled WGS sequence"/>
</dbReference>
<comment type="cofactor">
    <cofactor evidence="1">
        <name>Mg(2+)</name>
        <dbReference type="ChEBI" id="CHEBI:18420"/>
    </cofactor>
</comment>
<evidence type="ECO:0000313" key="13">
    <source>
        <dbReference type="EMBL" id="SUP29279.1"/>
    </source>
</evidence>
<dbReference type="EMBL" id="CP014035">
    <property type="protein sequence ID" value="AMF95574.1"/>
    <property type="molecule type" value="Genomic_DNA"/>
</dbReference>
<evidence type="ECO:0000313" key="15">
    <source>
        <dbReference type="Proteomes" id="UP000254626"/>
    </source>
</evidence>
<dbReference type="EMBL" id="UHIP01000001">
    <property type="protein sequence ID" value="SUP29279.1"/>
    <property type="molecule type" value="Genomic_DNA"/>
</dbReference>
<evidence type="ECO:0000313" key="12">
    <source>
        <dbReference type="EMBL" id="AMF95574.1"/>
    </source>
</evidence>
<evidence type="ECO:0000256" key="6">
    <source>
        <dbReference type="ARBA" id="ARBA00022723"/>
    </source>
</evidence>
<proteinExistence type="inferred from homology"/>
<dbReference type="RefSeq" id="WP_061056992.1">
    <property type="nucleotide sequence ID" value="NZ_CABLBX010000014.1"/>
</dbReference>
<dbReference type="Proteomes" id="UP000057088">
    <property type="component" value="Chromosome 2"/>
</dbReference>
<dbReference type="Pfam" id="PF00483">
    <property type="entry name" value="NTP_transferase"/>
    <property type="match status" value="1"/>
</dbReference>
<dbReference type="SUPFAM" id="SSF53448">
    <property type="entry name" value="Nucleotide-diphospho-sugar transferases"/>
    <property type="match status" value="1"/>
</dbReference>
<comment type="catalytic activity">
    <reaction evidence="9 10">
        <text>dTTP + alpha-D-glucose 1-phosphate + H(+) = dTDP-alpha-D-glucose + diphosphate</text>
        <dbReference type="Rhea" id="RHEA:15225"/>
        <dbReference type="ChEBI" id="CHEBI:15378"/>
        <dbReference type="ChEBI" id="CHEBI:33019"/>
        <dbReference type="ChEBI" id="CHEBI:37568"/>
        <dbReference type="ChEBI" id="CHEBI:57477"/>
        <dbReference type="ChEBI" id="CHEBI:58601"/>
        <dbReference type="EC" id="2.7.7.24"/>
    </reaction>
</comment>
<evidence type="ECO:0000256" key="3">
    <source>
        <dbReference type="ARBA" id="ARBA00012461"/>
    </source>
</evidence>
<dbReference type="KEGG" id="vfl:AL536_19605"/>
<evidence type="ECO:0000256" key="8">
    <source>
        <dbReference type="ARBA" id="ARBA00037065"/>
    </source>
</evidence>
<name>A0AAX2LSM4_VIBFL</name>
<dbReference type="AlphaFoldDB" id="A0AAX2LSM4"/>
<comment type="function">
    <text evidence="8 10">Catalyzes the formation of dTDP-glucose, from dTTP and glucose 1-phosphate, as well as its pyrophosphorolysis.</text>
</comment>
<dbReference type="GO" id="GO:0008879">
    <property type="term" value="F:glucose-1-phosphate thymidylyltransferase activity"/>
    <property type="evidence" value="ECO:0007669"/>
    <property type="project" value="UniProtKB-EC"/>
</dbReference>
<dbReference type="PANTHER" id="PTHR43532:SF4">
    <property type="entry name" value="GLUCOSE-1-PHOSPHATE THYMIDYLYLTRANSFERASE 2"/>
    <property type="match status" value="1"/>
</dbReference>
<evidence type="ECO:0000256" key="7">
    <source>
        <dbReference type="ARBA" id="ARBA00022842"/>
    </source>
</evidence>
<keyword evidence="4 10" id="KW-0808">Transferase</keyword>
<reference evidence="14" key="1">
    <citation type="submission" date="2015-12" db="EMBL/GenBank/DDBJ databases">
        <title>FDA dAtabase for Regulatory Grade micrObial Sequences (FDA-ARGOS): Supporting development and validation of Infectious Disease Dx tests.</title>
        <authorList>
            <person name="Hoffmann M."/>
            <person name="Allard M."/>
            <person name="Evans P."/>
            <person name="Brown E."/>
            <person name="Tallon L.J."/>
            <person name="Sadzewicz L."/>
            <person name="Sengamalay N."/>
            <person name="Ott S."/>
            <person name="Godinez A."/>
            <person name="Nagaraj S."/>
            <person name="Vyas G."/>
            <person name="Aluvathingal J."/>
            <person name="Nadendla S."/>
            <person name="Geyer C."/>
            <person name="Sichtig H."/>
        </authorList>
    </citation>
    <scope>NUCLEOTIDE SEQUENCE [LARGE SCALE GENOMIC DNA]</scope>
    <source>
        <strain evidence="14">ATCC 33809</strain>
    </source>
</reference>
<dbReference type="InterPro" id="IPR005835">
    <property type="entry name" value="NTP_transferase_dom"/>
</dbReference>
<sequence>MKGIILAGGSGTRLYPLTRGVSKQLLPIYDKPMVFYPISTLMLAGIREILIITTPDDNAAFKRLLGDGSDYGIHLEYAIQPNPDGLAQAFIIGEEFIGDDSVCLVLGDNIFYGQSFSNTLKNAAARQSGATVFGYQVKDPERFGVVEFDANMKAISIEEKPAKPKSSYAVTGLYFYDNRVIDFAKNVERSARGEYEITSINEMYLFDGSLNVELLGRGFAWLDTGTHESLHEASSFVQTIEHVQGLKVACLEEIAWRNGWLTREDIKRLAEPMLKNEYGRYLLSLIKN</sequence>
<evidence type="ECO:0000256" key="2">
    <source>
        <dbReference type="ARBA" id="ARBA00010480"/>
    </source>
</evidence>
<dbReference type="InterPro" id="IPR005907">
    <property type="entry name" value="G1P_thy_trans_s"/>
</dbReference>
<dbReference type="InterPro" id="IPR029044">
    <property type="entry name" value="Nucleotide-diphossugar_trans"/>
</dbReference>
<dbReference type="EC" id="2.7.7.24" evidence="3 10"/>
<organism evidence="13 15">
    <name type="scientific">Vibrio fluvialis</name>
    <dbReference type="NCBI Taxonomy" id="676"/>
    <lineage>
        <taxon>Bacteria</taxon>
        <taxon>Pseudomonadati</taxon>
        <taxon>Pseudomonadota</taxon>
        <taxon>Gammaproteobacteria</taxon>
        <taxon>Vibrionales</taxon>
        <taxon>Vibrionaceae</taxon>
        <taxon>Vibrio</taxon>
    </lineage>
</organism>
<evidence type="ECO:0000256" key="1">
    <source>
        <dbReference type="ARBA" id="ARBA00001946"/>
    </source>
</evidence>
<dbReference type="PANTHER" id="PTHR43532">
    <property type="entry name" value="GLUCOSE-1-PHOSPHATE THYMIDYLYLTRANSFERASE"/>
    <property type="match status" value="1"/>
</dbReference>
<reference evidence="12" key="2">
    <citation type="submission" date="2018-01" db="EMBL/GenBank/DDBJ databases">
        <title>FDA dAtabase for Regulatory Grade micrObial Sequences (FDA-ARGOS): Supporting development and validation of Infectious Disease Dx tests.</title>
        <authorList>
            <person name="Hoffmann M."/>
            <person name="Allard M."/>
            <person name="Evans P."/>
            <person name="Brown E."/>
            <person name="Tallon L."/>
            <person name="Sadzewicz L."/>
            <person name="Sengamalay N."/>
            <person name="Ott S."/>
            <person name="Godinez A."/>
            <person name="Nagaraj S."/>
            <person name="Vyas G."/>
            <person name="Aluvathingal J."/>
            <person name="Nadendla S."/>
            <person name="Geyer C."/>
            <person name="Sichtig H."/>
        </authorList>
    </citation>
    <scope>NUCLEOTIDE SEQUENCE</scope>
    <source>
        <strain evidence="12">ATCC 33809</strain>
    </source>
</reference>
<evidence type="ECO:0000313" key="14">
    <source>
        <dbReference type="Proteomes" id="UP000057088"/>
    </source>
</evidence>
<evidence type="ECO:0000259" key="11">
    <source>
        <dbReference type="Pfam" id="PF00483"/>
    </source>
</evidence>
<evidence type="ECO:0000256" key="4">
    <source>
        <dbReference type="ARBA" id="ARBA00022679"/>
    </source>
</evidence>
<evidence type="ECO:0000256" key="10">
    <source>
        <dbReference type="RuleBase" id="RU003706"/>
    </source>
</evidence>
<keyword evidence="14" id="KW-1185">Reference proteome</keyword>
<dbReference type="CDD" id="cd02538">
    <property type="entry name" value="G1P_TT_short"/>
    <property type="match status" value="1"/>
</dbReference>
<dbReference type="GO" id="GO:0046872">
    <property type="term" value="F:metal ion binding"/>
    <property type="evidence" value="ECO:0007669"/>
    <property type="project" value="UniProtKB-KW"/>
</dbReference>
<reference evidence="13 15" key="3">
    <citation type="submission" date="2018-06" db="EMBL/GenBank/DDBJ databases">
        <authorList>
            <consortium name="Pathogen Informatics"/>
            <person name="Doyle S."/>
        </authorList>
    </citation>
    <scope>NUCLEOTIDE SEQUENCE [LARGE SCALE GENOMIC DNA]</scope>
    <source>
        <strain evidence="13 15">NCTC11327</strain>
    </source>
</reference>
<gene>
    <name evidence="13" type="primary">rmlA2</name>
    <name evidence="12" type="synonym">rfbA</name>
    <name evidence="12" type="ORF">AL536_19605</name>
    <name evidence="13" type="ORF">NCTC11327_02683</name>
</gene>
<dbReference type="GeneID" id="29385945"/>
<dbReference type="Gene3D" id="3.90.550.10">
    <property type="entry name" value="Spore Coat Polysaccharide Biosynthesis Protein SpsA, Chain A"/>
    <property type="match status" value="1"/>
</dbReference>
<keyword evidence="7 10" id="KW-0460">Magnesium</keyword>
<evidence type="ECO:0000256" key="9">
    <source>
        <dbReference type="ARBA" id="ARBA00049336"/>
    </source>
</evidence>
<dbReference type="FunFam" id="3.90.550.10:FF:000023">
    <property type="entry name" value="Glucose-1-phosphate thymidylyltransferase"/>
    <property type="match status" value="1"/>
</dbReference>
<dbReference type="NCBIfam" id="TIGR01207">
    <property type="entry name" value="rmlA"/>
    <property type="match status" value="1"/>
</dbReference>
<evidence type="ECO:0000256" key="5">
    <source>
        <dbReference type="ARBA" id="ARBA00022695"/>
    </source>
</evidence>
<feature type="domain" description="Nucleotidyl transferase" evidence="11">
    <location>
        <begin position="2"/>
        <end position="238"/>
    </location>
</feature>